<dbReference type="Proteomes" id="UP000827872">
    <property type="component" value="Linkage Group LG11"/>
</dbReference>
<reference evidence="1" key="1">
    <citation type="submission" date="2021-08" db="EMBL/GenBank/DDBJ databases">
        <title>The first chromosome-level gecko genome reveals the dynamic sex chromosomes of Neotropical dwarf geckos (Sphaerodactylidae: Sphaerodactylus).</title>
        <authorList>
            <person name="Pinto B.J."/>
            <person name="Keating S.E."/>
            <person name="Gamble T."/>
        </authorList>
    </citation>
    <scope>NUCLEOTIDE SEQUENCE</scope>
    <source>
        <strain evidence="1">TG3544</strain>
    </source>
</reference>
<sequence length="207" mass="22461">MPAIPTLHAATGLEKEMVLGEHEMVPEGPVVSTVLVNKKMRKTKAFKEPIPIREVSLGLPCSGNMQESSPWRIHLGIHRLVEGEHSKAPWEVAQNANRQIYADSETPSQEESTTSSEELLTGSEQSIEPVSKQGNSSPAEKTKSSIPAGCTEAPMTSMTSPVRTRSEISVSKLAPAAASKLAYYPFPQKKTPRISEAARRLGLYVSP</sequence>
<keyword evidence="2" id="KW-1185">Reference proteome</keyword>
<protein>
    <submittedName>
        <fullName evidence="1">Uncharacterized protein</fullName>
    </submittedName>
</protein>
<evidence type="ECO:0000313" key="1">
    <source>
        <dbReference type="EMBL" id="KAH8011273.1"/>
    </source>
</evidence>
<name>A0ACB8FWQ9_9SAUR</name>
<accession>A0ACB8FWQ9</accession>
<organism evidence="1 2">
    <name type="scientific">Sphaerodactylus townsendi</name>
    <dbReference type="NCBI Taxonomy" id="933632"/>
    <lineage>
        <taxon>Eukaryota</taxon>
        <taxon>Metazoa</taxon>
        <taxon>Chordata</taxon>
        <taxon>Craniata</taxon>
        <taxon>Vertebrata</taxon>
        <taxon>Euteleostomi</taxon>
        <taxon>Lepidosauria</taxon>
        <taxon>Squamata</taxon>
        <taxon>Bifurcata</taxon>
        <taxon>Gekkota</taxon>
        <taxon>Sphaerodactylidae</taxon>
        <taxon>Sphaerodactylus</taxon>
    </lineage>
</organism>
<proteinExistence type="predicted"/>
<comment type="caution">
    <text evidence="1">The sequence shown here is derived from an EMBL/GenBank/DDBJ whole genome shotgun (WGS) entry which is preliminary data.</text>
</comment>
<dbReference type="EMBL" id="CM037624">
    <property type="protein sequence ID" value="KAH8011273.1"/>
    <property type="molecule type" value="Genomic_DNA"/>
</dbReference>
<evidence type="ECO:0000313" key="2">
    <source>
        <dbReference type="Proteomes" id="UP000827872"/>
    </source>
</evidence>
<gene>
    <name evidence="1" type="ORF">K3G42_021116</name>
</gene>